<dbReference type="InterPro" id="IPR018466">
    <property type="entry name" value="Kre9/Knh1-like_N"/>
</dbReference>
<evidence type="ECO:0000313" key="6">
    <source>
        <dbReference type="Proteomes" id="UP001473302"/>
    </source>
</evidence>
<feature type="chain" id="PRO_5047044510" description="Yeast cell wall synthesis Kre9/Knh1-like N-terminal domain-containing protein" evidence="3">
    <location>
        <begin position="19"/>
        <end position="184"/>
    </location>
</feature>
<evidence type="ECO:0000313" key="5">
    <source>
        <dbReference type="EMBL" id="GAA5816142.1"/>
    </source>
</evidence>
<sequence>MKSIIAAIAAVALAVVSAQKITSSRPSMNQVLVAGAATQIVWAPIDGVISTIDLRQGDKNALTFLQTVATNVPANTGTYSWTVPASLPAGADYALSFGLSPDDTYTPFFAISAGNGSTPVAPPAASNSAPAAGTSAAPKPTGSAPAASKSGAAPSATPSASAANKNSVAVGALAVAGAVAAALI</sequence>
<comment type="caution">
    <text evidence="5">The sequence shown here is derived from an EMBL/GenBank/DDBJ whole genome shotgun (WGS) entry which is preliminary data.</text>
</comment>
<keyword evidence="1 3" id="KW-0732">Signal</keyword>
<evidence type="ECO:0000256" key="3">
    <source>
        <dbReference type="SAM" id="SignalP"/>
    </source>
</evidence>
<accession>A0ABP9ZAJ2</accession>
<evidence type="ECO:0000256" key="1">
    <source>
        <dbReference type="ARBA" id="ARBA00022729"/>
    </source>
</evidence>
<dbReference type="EMBL" id="BAABUK010000030">
    <property type="protein sequence ID" value="GAA5816142.1"/>
    <property type="molecule type" value="Genomic_DNA"/>
</dbReference>
<dbReference type="Pfam" id="PF10342">
    <property type="entry name" value="Kre9_KNH"/>
    <property type="match status" value="1"/>
</dbReference>
<feature type="region of interest" description="Disordered" evidence="2">
    <location>
        <begin position="120"/>
        <end position="161"/>
    </location>
</feature>
<keyword evidence="6" id="KW-1185">Reference proteome</keyword>
<dbReference type="Proteomes" id="UP001473302">
    <property type="component" value="Unassembled WGS sequence"/>
</dbReference>
<feature type="signal peptide" evidence="3">
    <location>
        <begin position="1"/>
        <end position="18"/>
    </location>
</feature>
<protein>
    <recommendedName>
        <fullName evidence="4">Yeast cell wall synthesis Kre9/Knh1-like N-terminal domain-containing protein</fullName>
    </recommendedName>
</protein>
<dbReference type="PANTHER" id="PTHR40633:SF1">
    <property type="entry name" value="GPI ANCHORED SERINE-THREONINE RICH PROTEIN (AFU_ORTHOLOGUE AFUA_1G03630)"/>
    <property type="match status" value="1"/>
</dbReference>
<evidence type="ECO:0000256" key="2">
    <source>
        <dbReference type="SAM" id="MobiDB-lite"/>
    </source>
</evidence>
<reference evidence="5 6" key="1">
    <citation type="submission" date="2024-04" db="EMBL/GenBank/DDBJ databases">
        <title>genome sequences of Mucor flavus KT1a and Helicostylum pulchrum KT1b strains isolated from the surface of a dry-aged beef.</title>
        <authorList>
            <person name="Toyotome T."/>
            <person name="Hosono M."/>
            <person name="Torimaru M."/>
            <person name="Fukuda K."/>
            <person name="Mikami N."/>
        </authorList>
    </citation>
    <scope>NUCLEOTIDE SEQUENCE [LARGE SCALE GENOMIC DNA]</scope>
    <source>
        <strain evidence="5 6">KT1a</strain>
    </source>
</reference>
<gene>
    <name evidence="5" type="ORF">MFLAVUS_009668</name>
</gene>
<organism evidence="5 6">
    <name type="scientific">Mucor flavus</name>
    <dbReference type="NCBI Taxonomy" id="439312"/>
    <lineage>
        <taxon>Eukaryota</taxon>
        <taxon>Fungi</taxon>
        <taxon>Fungi incertae sedis</taxon>
        <taxon>Mucoromycota</taxon>
        <taxon>Mucoromycotina</taxon>
        <taxon>Mucoromycetes</taxon>
        <taxon>Mucorales</taxon>
        <taxon>Mucorineae</taxon>
        <taxon>Mucoraceae</taxon>
        <taxon>Mucor</taxon>
    </lineage>
</organism>
<name>A0ABP9ZAJ2_9FUNG</name>
<evidence type="ECO:0000259" key="4">
    <source>
        <dbReference type="Pfam" id="PF10342"/>
    </source>
</evidence>
<dbReference type="PANTHER" id="PTHR40633">
    <property type="entry name" value="MATRIX PROTEIN, PUTATIVE (AFU_ORTHOLOGUE AFUA_8G05410)-RELATED"/>
    <property type="match status" value="1"/>
</dbReference>
<feature type="domain" description="Yeast cell wall synthesis Kre9/Knh1-like N-terminal" evidence="4">
    <location>
        <begin position="26"/>
        <end position="110"/>
    </location>
</feature>
<dbReference type="InterPro" id="IPR052982">
    <property type="entry name" value="SRP1/TIP1-like"/>
</dbReference>
<proteinExistence type="predicted"/>